<dbReference type="EMBL" id="LHXR01000202">
    <property type="protein sequence ID" value="KXA94191.1"/>
    <property type="molecule type" value="Genomic_DNA"/>
</dbReference>
<accession>A0A133UIX8</accession>
<name>A0A133UIX8_9EURY</name>
<sequence>MGVPGESPLLREFGYSSAHISHDDAIEDLLFGGVNLRVRLSVPPPSVFSYPSNPYVKFSKTCGKESDLNGMKNEKVLEGLNPSGGIPFWRGDGSSL</sequence>
<evidence type="ECO:0000313" key="2">
    <source>
        <dbReference type="Proteomes" id="UP000070463"/>
    </source>
</evidence>
<reference evidence="1 2" key="1">
    <citation type="journal article" date="2016" name="Sci. Rep.">
        <title>Metabolic traits of an uncultured archaeal lineage -MSBL1- from brine pools of the Red Sea.</title>
        <authorList>
            <person name="Mwirichia R."/>
            <person name="Alam I."/>
            <person name="Rashid M."/>
            <person name="Vinu M."/>
            <person name="Ba-Alawi W."/>
            <person name="Anthony Kamau A."/>
            <person name="Kamanda Ngugi D."/>
            <person name="Goker M."/>
            <person name="Klenk H.P."/>
            <person name="Bajic V."/>
            <person name="Stingl U."/>
        </authorList>
    </citation>
    <scope>NUCLEOTIDE SEQUENCE [LARGE SCALE GENOMIC DNA]</scope>
    <source>
        <strain evidence="1">SCGC-AAA259I09</strain>
    </source>
</reference>
<keyword evidence="2" id="KW-1185">Reference proteome</keyword>
<protein>
    <submittedName>
        <fullName evidence="1">Uncharacterized protein</fullName>
    </submittedName>
</protein>
<organism evidence="1 2">
    <name type="scientific">candidate division MSBL1 archaeon SCGC-AAA259I09</name>
    <dbReference type="NCBI Taxonomy" id="1698267"/>
    <lineage>
        <taxon>Archaea</taxon>
        <taxon>Methanobacteriati</taxon>
        <taxon>Methanobacteriota</taxon>
        <taxon>candidate division MSBL1</taxon>
    </lineage>
</organism>
<comment type="caution">
    <text evidence="1">The sequence shown here is derived from an EMBL/GenBank/DDBJ whole genome shotgun (WGS) entry which is preliminary data.</text>
</comment>
<evidence type="ECO:0000313" key="1">
    <source>
        <dbReference type="EMBL" id="KXA94191.1"/>
    </source>
</evidence>
<gene>
    <name evidence="1" type="ORF">AKJ37_07860</name>
</gene>
<dbReference type="AlphaFoldDB" id="A0A133UIX8"/>
<proteinExistence type="predicted"/>
<dbReference type="Proteomes" id="UP000070463">
    <property type="component" value="Unassembled WGS sequence"/>
</dbReference>